<dbReference type="Proteomes" id="UP000305675">
    <property type="component" value="Unassembled WGS sequence"/>
</dbReference>
<comment type="caution">
    <text evidence="1">The sequence shown here is derived from an EMBL/GenBank/DDBJ whole genome shotgun (WGS) entry which is preliminary data.</text>
</comment>
<keyword evidence="2" id="KW-1185">Reference proteome</keyword>
<sequence>MAYVHIDGVRLEKELLDLANAHTTGRGEGRISKDEAMDLINSANDGRGMTDVEVATLNYIRDNFSLTDAAQAVFDEHVK</sequence>
<evidence type="ECO:0000313" key="2">
    <source>
        <dbReference type="Proteomes" id="UP000305675"/>
    </source>
</evidence>
<dbReference type="RefSeq" id="WP_136861594.1">
    <property type="nucleotide sequence ID" value="NZ_SWCJ01000001.1"/>
</dbReference>
<dbReference type="OrthoDB" id="6371105at2"/>
<evidence type="ECO:0000313" key="1">
    <source>
        <dbReference type="EMBL" id="TKB58446.1"/>
    </source>
</evidence>
<accession>A0A4U1BSQ4</accession>
<gene>
    <name evidence="1" type="ORF">FCL42_01485</name>
</gene>
<dbReference type="AlphaFoldDB" id="A0A4U1BSQ4"/>
<name>A0A4U1BSQ4_9GAMM</name>
<proteinExistence type="predicted"/>
<dbReference type="EMBL" id="SWCJ01000001">
    <property type="protein sequence ID" value="TKB58446.1"/>
    <property type="molecule type" value="Genomic_DNA"/>
</dbReference>
<organism evidence="1 2">
    <name type="scientific">Ferrimonas aestuarii</name>
    <dbReference type="NCBI Taxonomy" id="2569539"/>
    <lineage>
        <taxon>Bacteria</taxon>
        <taxon>Pseudomonadati</taxon>
        <taxon>Pseudomonadota</taxon>
        <taxon>Gammaproteobacteria</taxon>
        <taxon>Alteromonadales</taxon>
        <taxon>Ferrimonadaceae</taxon>
        <taxon>Ferrimonas</taxon>
    </lineage>
</organism>
<protein>
    <submittedName>
        <fullName evidence="1">Uncharacterized protein</fullName>
    </submittedName>
</protein>
<reference evidence="1 2" key="1">
    <citation type="submission" date="2019-04" db="EMBL/GenBank/DDBJ databases">
        <authorList>
            <person name="Hwang J.C."/>
        </authorList>
    </citation>
    <scope>NUCLEOTIDE SEQUENCE [LARGE SCALE GENOMIC DNA]</scope>
    <source>
        <strain evidence="1 2">IMCC35002</strain>
    </source>
</reference>